<dbReference type="RefSeq" id="WP_290401541.1">
    <property type="nucleotide sequence ID" value="NZ_JAUHLN010000005.1"/>
</dbReference>
<keyword evidence="1" id="KW-0472">Membrane</keyword>
<keyword evidence="1" id="KW-0812">Transmembrane</keyword>
<keyword evidence="3" id="KW-1185">Reference proteome</keyword>
<proteinExistence type="predicted"/>
<comment type="caution">
    <text evidence="2">The sequence shown here is derived from an EMBL/GenBank/DDBJ whole genome shotgun (WGS) entry which is preliminary data.</text>
</comment>
<accession>A0ABT8EBX9</accession>
<organism evidence="2 3">
    <name type="scientific">Fictibacillus terranigra</name>
    <dbReference type="NCBI Taxonomy" id="3058424"/>
    <lineage>
        <taxon>Bacteria</taxon>
        <taxon>Bacillati</taxon>
        <taxon>Bacillota</taxon>
        <taxon>Bacilli</taxon>
        <taxon>Bacillales</taxon>
        <taxon>Fictibacillaceae</taxon>
        <taxon>Fictibacillus</taxon>
    </lineage>
</organism>
<gene>
    <name evidence="2" type="ORF">QYF49_20970</name>
</gene>
<name>A0ABT8EBX9_9BACL</name>
<evidence type="ECO:0000256" key="1">
    <source>
        <dbReference type="SAM" id="Phobius"/>
    </source>
</evidence>
<dbReference type="EMBL" id="JAUHLN010000005">
    <property type="protein sequence ID" value="MDN4075435.1"/>
    <property type="molecule type" value="Genomic_DNA"/>
</dbReference>
<sequence length="148" mass="16209">MKQYILLCGTGLILFFETTRYGISKPLEASKPAPLLACPDCYSVAKARVKIIFGSSVVLMYESFIVAKKNEKNVPASKQEKAGDGQFNKLKMIASFGYVYGVISAFAYAIGYVVRKEGLEEMPNPYVGTTIGALVGILEIKEDYSNVN</sequence>
<evidence type="ECO:0000313" key="2">
    <source>
        <dbReference type="EMBL" id="MDN4075435.1"/>
    </source>
</evidence>
<evidence type="ECO:0000313" key="3">
    <source>
        <dbReference type="Proteomes" id="UP001168694"/>
    </source>
</evidence>
<protein>
    <submittedName>
        <fullName evidence="2">Uncharacterized protein</fullName>
    </submittedName>
</protein>
<feature type="transmembrane region" description="Helical" evidence="1">
    <location>
        <begin position="93"/>
        <end position="114"/>
    </location>
</feature>
<dbReference type="Proteomes" id="UP001168694">
    <property type="component" value="Unassembled WGS sequence"/>
</dbReference>
<reference evidence="2" key="1">
    <citation type="submission" date="2023-06" db="EMBL/GenBank/DDBJ databases">
        <title>Draft Genome Sequences of Representative Paenibacillus Polymyxa, Bacillus cereus, Fictibacillus sp., and Brevibacillus agri Strains Isolated from Amazonian Dark Earth.</title>
        <authorList>
            <person name="Pellegrinetti T.A."/>
            <person name="Cunha I.C.M."/>
            <person name="Chaves M.G."/>
            <person name="Freitas A.S."/>
            <person name="Silva A.V.R."/>
            <person name="Tsai S.M."/>
            <person name="Mendes L.W."/>
        </authorList>
    </citation>
    <scope>NUCLEOTIDE SEQUENCE</scope>
    <source>
        <strain evidence="2">CENA-BCM004</strain>
    </source>
</reference>
<keyword evidence="1" id="KW-1133">Transmembrane helix</keyword>